<sequence length="158" mass="17546">MKAGSTLVPVIAMSCSEGGQGNACNQTVCGLDTLDQHLESWFREQFPMTDSRSTLGTIPNTLTANLYVSLPIRSLTVYIKINLSQNVNFNVRCTFSEKLLLTEQDEGSAAFPFETGIHFRRKTDFFPEEDTTKSHSGFEPTRLQAEGHSHHTGCETLL</sequence>
<dbReference type="AlphaFoldDB" id="A0A8X6WDC4"/>
<evidence type="ECO:0000313" key="3">
    <source>
        <dbReference type="Proteomes" id="UP000887159"/>
    </source>
</evidence>
<evidence type="ECO:0000313" key="2">
    <source>
        <dbReference type="EMBL" id="GFY32947.1"/>
    </source>
</evidence>
<reference evidence="2" key="1">
    <citation type="submission" date="2020-08" db="EMBL/GenBank/DDBJ databases">
        <title>Multicomponent nature underlies the extraordinary mechanical properties of spider dragline silk.</title>
        <authorList>
            <person name="Kono N."/>
            <person name="Nakamura H."/>
            <person name="Mori M."/>
            <person name="Yoshida Y."/>
            <person name="Ohtoshi R."/>
            <person name="Malay A.D."/>
            <person name="Moran D.A.P."/>
            <person name="Tomita M."/>
            <person name="Numata K."/>
            <person name="Arakawa K."/>
        </authorList>
    </citation>
    <scope>NUCLEOTIDE SEQUENCE</scope>
</reference>
<dbReference type="Proteomes" id="UP000887159">
    <property type="component" value="Unassembled WGS sequence"/>
</dbReference>
<accession>A0A8X6WDC4</accession>
<dbReference type="EMBL" id="BMAU01021406">
    <property type="protein sequence ID" value="GFY32947.1"/>
    <property type="molecule type" value="Genomic_DNA"/>
</dbReference>
<comment type="caution">
    <text evidence="2">The sequence shown here is derived from an EMBL/GenBank/DDBJ whole genome shotgun (WGS) entry which is preliminary data.</text>
</comment>
<evidence type="ECO:0000256" key="1">
    <source>
        <dbReference type="SAM" id="MobiDB-lite"/>
    </source>
</evidence>
<keyword evidence="3" id="KW-1185">Reference proteome</keyword>
<gene>
    <name evidence="2" type="ORF">TNCV_2876961</name>
</gene>
<protein>
    <submittedName>
        <fullName evidence="2">Uncharacterized protein</fullName>
    </submittedName>
</protein>
<feature type="region of interest" description="Disordered" evidence="1">
    <location>
        <begin position="128"/>
        <end position="158"/>
    </location>
</feature>
<dbReference type="PROSITE" id="PS51257">
    <property type="entry name" value="PROKAR_LIPOPROTEIN"/>
    <property type="match status" value="1"/>
</dbReference>
<name>A0A8X6WDC4_TRICX</name>
<organism evidence="2 3">
    <name type="scientific">Trichonephila clavipes</name>
    <name type="common">Golden silk orbweaver</name>
    <name type="synonym">Nephila clavipes</name>
    <dbReference type="NCBI Taxonomy" id="2585209"/>
    <lineage>
        <taxon>Eukaryota</taxon>
        <taxon>Metazoa</taxon>
        <taxon>Ecdysozoa</taxon>
        <taxon>Arthropoda</taxon>
        <taxon>Chelicerata</taxon>
        <taxon>Arachnida</taxon>
        <taxon>Araneae</taxon>
        <taxon>Araneomorphae</taxon>
        <taxon>Entelegynae</taxon>
        <taxon>Araneoidea</taxon>
        <taxon>Nephilidae</taxon>
        <taxon>Trichonephila</taxon>
    </lineage>
</organism>
<feature type="compositionally biased region" description="Basic and acidic residues" evidence="1">
    <location>
        <begin position="145"/>
        <end position="158"/>
    </location>
</feature>
<proteinExistence type="predicted"/>